<keyword evidence="3" id="KW-1185">Reference proteome</keyword>
<organism evidence="2 3">
    <name type="scientific">Cyclotella cryptica</name>
    <dbReference type="NCBI Taxonomy" id="29204"/>
    <lineage>
        <taxon>Eukaryota</taxon>
        <taxon>Sar</taxon>
        <taxon>Stramenopiles</taxon>
        <taxon>Ochrophyta</taxon>
        <taxon>Bacillariophyta</taxon>
        <taxon>Coscinodiscophyceae</taxon>
        <taxon>Thalassiosirophycidae</taxon>
        <taxon>Stephanodiscales</taxon>
        <taxon>Stephanodiscaceae</taxon>
        <taxon>Cyclotella</taxon>
    </lineage>
</organism>
<feature type="region of interest" description="Disordered" evidence="1">
    <location>
        <begin position="1"/>
        <end position="21"/>
    </location>
</feature>
<name>A0ABD3Q3J2_9STRA</name>
<comment type="caution">
    <text evidence="2">The sequence shown here is derived from an EMBL/GenBank/DDBJ whole genome shotgun (WGS) entry which is preliminary data.</text>
</comment>
<evidence type="ECO:0000256" key="1">
    <source>
        <dbReference type="SAM" id="MobiDB-lite"/>
    </source>
</evidence>
<protein>
    <submittedName>
        <fullName evidence="2">Uncharacterized protein</fullName>
    </submittedName>
</protein>
<gene>
    <name evidence="2" type="ORF">HJC23_010055</name>
</gene>
<evidence type="ECO:0000313" key="2">
    <source>
        <dbReference type="EMBL" id="KAL3794627.1"/>
    </source>
</evidence>
<accession>A0ABD3Q3J2</accession>
<evidence type="ECO:0000313" key="3">
    <source>
        <dbReference type="Proteomes" id="UP001516023"/>
    </source>
</evidence>
<dbReference type="AlphaFoldDB" id="A0ABD3Q3J2"/>
<dbReference type="Proteomes" id="UP001516023">
    <property type="component" value="Unassembled WGS sequence"/>
</dbReference>
<sequence>MNEVSSHSSNDKQSLHGRKRSKLSQLFSCCRSSRLGNSVHFSAPAEDSVHVMLKHDIEKNLKKGVQAKGYSPRTPLSDILAAHQQQNRGPAIQAMEDDNQILANITNADRANRGSSQ</sequence>
<proteinExistence type="predicted"/>
<dbReference type="EMBL" id="JABMIG020000078">
    <property type="protein sequence ID" value="KAL3794627.1"/>
    <property type="molecule type" value="Genomic_DNA"/>
</dbReference>
<reference evidence="2 3" key="1">
    <citation type="journal article" date="2020" name="G3 (Bethesda)">
        <title>Improved Reference Genome for Cyclotella cryptica CCMP332, a Model for Cell Wall Morphogenesis, Salinity Adaptation, and Lipid Production in Diatoms (Bacillariophyta).</title>
        <authorList>
            <person name="Roberts W.R."/>
            <person name="Downey K.M."/>
            <person name="Ruck E.C."/>
            <person name="Traller J.C."/>
            <person name="Alverson A.J."/>
        </authorList>
    </citation>
    <scope>NUCLEOTIDE SEQUENCE [LARGE SCALE GENOMIC DNA]</scope>
    <source>
        <strain evidence="2 3">CCMP332</strain>
    </source>
</reference>